<evidence type="ECO:0000313" key="1">
    <source>
        <dbReference type="EMBL" id="MBS4223732.1"/>
    </source>
</evidence>
<dbReference type="EMBL" id="JAGYPN010000002">
    <property type="protein sequence ID" value="MBS4223732.1"/>
    <property type="molecule type" value="Genomic_DNA"/>
</dbReference>
<gene>
    <name evidence="1" type="ORF">KHA91_13330</name>
</gene>
<reference evidence="1 2" key="1">
    <citation type="submission" date="2021-05" db="EMBL/GenBank/DDBJ databases">
        <title>Novel Bacillus species.</title>
        <authorList>
            <person name="Liu G."/>
        </authorList>
    </citation>
    <scope>NUCLEOTIDE SEQUENCE [LARGE SCALE GENOMIC DNA]</scope>
    <source>
        <strain evidence="1 2">FJAT-49682</strain>
    </source>
</reference>
<dbReference type="AlphaFoldDB" id="A0A942UPM4"/>
<evidence type="ECO:0000313" key="2">
    <source>
        <dbReference type="Proteomes" id="UP000676456"/>
    </source>
</evidence>
<sequence>MKGNFFANYKEFIIYPLEDEKEKEFDPKEYASHFILTFSLYESLLSNWGDAEKYAIEVEKSIQKVLDEFNHSQKGIYHLQLLELEGDKSYFVLSLSCKNKIENEEANDRISYIIDRLISNSFYVGQSWFRLIGNKGRNMRKLFCFSFKEYTI</sequence>
<name>A0A942UPM4_9BACI</name>
<protein>
    <submittedName>
        <fullName evidence="1">Uncharacterized protein</fullName>
    </submittedName>
</protein>
<organism evidence="1 2">
    <name type="scientific">Lederbergia citrea</name>
    <dbReference type="NCBI Taxonomy" id="2833581"/>
    <lineage>
        <taxon>Bacteria</taxon>
        <taxon>Bacillati</taxon>
        <taxon>Bacillota</taxon>
        <taxon>Bacilli</taxon>
        <taxon>Bacillales</taxon>
        <taxon>Bacillaceae</taxon>
        <taxon>Lederbergia</taxon>
    </lineage>
</organism>
<proteinExistence type="predicted"/>
<dbReference type="Proteomes" id="UP000676456">
    <property type="component" value="Unassembled WGS sequence"/>
</dbReference>
<keyword evidence="2" id="KW-1185">Reference proteome</keyword>
<comment type="caution">
    <text evidence="1">The sequence shown here is derived from an EMBL/GenBank/DDBJ whole genome shotgun (WGS) entry which is preliminary data.</text>
</comment>
<dbReference type="RefSeq" id="WP_213098716.1">
    <property type="nucleotide sequence ID" value="NZ_JAGYPH010000002.1"/>
</dbReference>
<accession>A0A942UPM4</accession>